<dbReference type="AlphaFoldDB" id="A0A140DMH5"/>
<accession>A0A140DMH5</accession>
<dbReference type="Proteomes" id="UP000031866">
    <property type="component" value="Chromosome"/>
</dbReference>
<evidence type="ECO:0008006" key="3">
    <source>
        <dbReference type="Google" id="ProtNLM"/>
    </source>
</evidence>
<dbReference type="KEGG" id="cbei:LF65_06635"/>
<name>A0A140DMH5_CLOBE</name>
<evidence type="ECO:0000313" key="1">
    <source>
        <dbReference type="EMBL" id="AMK50462.1"/>
    </source>
</evidence>
<dbReference type="RefSeq" id="WP_061114901.1">
    <property type="nucleotide sequence ID" value="NZ_CP010086.2"/>
</dbReference>
<gene>
    <name evidence="1" type="ORF">LF65_06635</name>
</gene>
<sequence>MKKLDIKSITIGFVIGAIGVSVVFAAIGRISATTNAKKTVVVSSEGKASESASGETGNMSSGEAVKLAVINNDKVYFNGKEIDLKEPLVTIEKDGESEPQLYMPMDELLEYMHFKVEFNNKDNAVYLTMGQDNQQNAEAISGISANEADAKAIDTIQKTGNWGYIEKYIPHMSADGIKQVVDIYNSKHSNPSEHKNASDYIKN</sequence>
<protein>
    <recommendedName>
        <fullName evidence="3">Copper amine oxidase-like N-terminal domain-containing protein</fullName>
    </recommendedName>
</protein>
<evidence type="ECO:0000313" key="2">
    <source>
        <dbReference type="Proteomes" id="UP000031866"/>
    </source>
</evidence>
<reference evidence="2" key="1">
    <citation type="submission" date="2014-12" db="EMBL/GenBank/DDBJ databases">
        <title>Genome sequence of Clostridium beijerinckii strain 59B.</title>
        <authorList>
            <person name="Little G.T."/>
            <person name="Minton N.P."/>
        </authorList>
    </citation>
    <scope>NUCLEOTIDE SEQUENCE [LARGE SCALE GENOMIC DNA]</scope>
    <source>
        <strain evidence="2">59B</strain>
    </source>
</reference>
<dbReference type="EMBL" id="CP010086">
    <property type="protein sequence ID" value="AMK50462.1"/>
    <property type="molecule type" value="Genomic_DNA"/>
</dbReference>
<dbReference type="STRING" id="1520.LF65_06635"/>
<organism evidence="1 2">
    <name type="scientific">Clostridium beijerinckii</name>
    <name type="common">Clostridium MP</name>
    <dbReference type="NCBI Taxonomy" id="1520"/>
    <lineage>
        <taxon>Bacteria</taxon>
        <taxon>Bacillati</taxon>
        <taxon>Bacillota</taxon>
        <taxon>Clostridia</taxon>
        <taxon>Eubacteriales</taxon>
        <taxon>Clostridiaceae</taxon>
        <taxon>Clostridium</taxon>
    </lineage>
</organism>
<proteinExistence type="predicted"/>
<dbReference type="OrthoDB" id="1906491at2"/>